<dbReference type="PROSITE" id="PS50234">
    <property type="entry name" value="VWFA"/>
    <property type="match status" value="1"/>
</dbReference>
<dbReference type="OMA" id="SAIGHEW"/>
<dbReference type="AlphaFoldDB" id="A0A2C9VE96"/>
<evidence type="ECO:0000313" key="3">
    <source>
        <dbReference type="Proteomes" id="UP000091857"/>
    </source>
</evidence>
<accession>A0A2C9VE96</accession>
<proteinExistence type="predicted"/>
<dbReference type="Gene3D" id="3.40.50.410">
    <property type="entry name" value="von Willebrand factor, type A domain"/>
    <property type="match status" value="1"/>
</dbReference>
<dbReference type="InterPro" id="IPR051266">
    <property type="entry name" value="CLCR"/>
</dbReference>
<sequence length="514" mass="56227">MSFNDDEKIDMGALQDSGTKPTPIIAGRVQLISINNNMVPLEENKLTVMLEITGGDSSNDRLGLDLVAVLDVSGSMAGEKLEKAKTAMLFVLKKLSPIDRLSIVTFATEAQRLCPLRQITENSQKEIENIINGLTPIDATNVTAGLQTALKVINDRSVKAGRTVGIMLMSDGEQNRGGDAAQVPLGNVPVHTFGFGTNHEPTVLTAIAHNAIGGTFAEVHDMDNLSKAFSQCLAGLLTQVVDDLQLTVTEVFKESTIQQVTAGSYPQSKDDAAGSVTVTFGGLYAKEVRKVMVDLLLPSVPKERGADVLEINYSYRFHDKPFEATPVTLAVKRSGKIVDQQERPEVKNEQTRLFTASMIKEARVMADNKNLDDARDMLVKAQNALEDVEDNPLIEMLRSELLQLLKLMKTQDIYDKQGRPFALSSEISHARQRFAARGDGESLRMFSTPRMDKYLEQAKSFDEDPSKPPPTADEDVKEEIVANPLAPIAGALSFYIQSAIQSLQAIEKILIRGV</sequence>
<evidence type="ECO:0000259" key="1">
    <source>
        <dbReference type="PROSITE" id="PS50234"/>
    </source>
</evidence>
<dbReference type="InterPro" id="IPR032838">
    <property type="entry name" value="Vwaint_dom"/>
</dbReference>
<dbReference type="Pfam" id="PF14624">
    <property type="entry name" value="Vwaint"/>
    <property type="match status" value="1"/>
</dbReference>
<keyword evidence="3" id="KW-1185">Reference proteome</keyword>
<dbReference type="PANTHER" id="PTHR10579">
    <property type="entry name" value="CALCIUM-ACTIVATED CHLORIDE CHANNEL REGULATOR"/>
    <property type="match status" value="1"/>
</dbReference>
<protein>
    <recommendedName>
        <fullName evidence="1">VWFA domain-containing protein</fullName>
    </recommendedName>
</protein>
<dbReference type="Pfam" id="PF00092">
    <property type="entry name" value="VWA"/>
    <property type="match status" value="1"/>
</dbReference>
<evidence type="ECO:0000313" key="2">
    <source>
        <dbReference type="EMBL" id="OAY43499.1"/>
    </source>
</evidence>
<feature type="domain" description="VWFA" evidence="1">
    <location>
        <begin position="65"/>
        <end position="240"/>
    </location>
</feature>
<reference evidence="3" key="1">
    <citation type="journal article" date="2016" name="Nat. Biotechnol.">
        <title>Sequencing wild and cultivated cassava and related species reveals extensive interspecific hybridization and genetic diversity.</title>
        <authorList>
            <person name="Bredeson J.V."/>
            <person name="Lyons J.B."/>
            <person name="Prochnik S.E."/>
            <person name="Wu G.A."/>
            <person name="Ha C.M."/>
            <person name="Edsinger-Gonzales E."/>
            <person name="Grimwood J."/>
            <person name="Schmutz J."/>
            <person name="Rabbi I.Y."/>
            <person name="Egesi C."/>
            <person name="Nauluvula P."/>
            <person name="Lebot V."/>
            <person name="Ndunguru J."/>
            <person name="Mkamilo G."/>
            <person name="Bart R.S."/>
            <person name="Setter T.L."/>
            <person name="Gleadow R.M."/>
            <person name="Kulakow P."/>
            <person name="Ferguson M.E."/>
            <person name="Rounsley S."/>
            <person name="Rokhsar D.S."/>
        </authorList>
    </citation>
    <scope>NUCLEOTIDE SEQUENCE [LARGE SCALE GENOMIC DNA]</scope>
    <source>
        <strain evidence="3">cv. AM560-2</strain>
    </source>
</reference>
<name>A0A2C9VE96_MANES</name>
<dbReference type="Gramene" id="Manes.08G074800.1.v8.1">
    <property type="protein sequence ID" value="Manes.08G074800.1.v8.1.CDS"/>
    <property type="gene ID" value="Manes.08G074800.v8.1"/>
</dbReference>
<dbReference type="OrthoDB" id="687730at2759"/>
<dbReference type="EMBL" id="CM004394">
    <property type="protein sequence ID" value="OAY43499.1"/>
    <property type="molecule type" value="Genomic_DNA"/>
</dbReference>
<dbReference type="Proteomes" id="UP000091857">
    <property type="component" value="Chromosome 8"/>
</dbReference>
<dbReference type="InterPro" id="IPR036465">
    <property type="entry name" value="vWFA_dom_sf"/>
</dbReference>
<organism evidence="2 3">
    <name type="scientific">Manihot esculenta</name>
    <name type="common">Cassava</name>
    <name type="synonym">Jatropha manihot</name>
    <dbReference type="NCBI Taxonomy" id="3983"/>
    <lineage>
        <taxon>Eukaryota</taxon>
        <taxon>Viridiplantae</taxon>
        <taxon>Streptophyta</taxon>
        <taxon>Embryophyta</taxon>
        <taxon>Tracheophyta</taxon>
        <taxon>Spermatophyta</taxon>
        <taxon>Magnoliopsida</taxon>
        <taxon>eudicotyledons</taxon>
        <taxon>Gunneridae</taxon>
        <taxon>Pentapetalae</taxon>
        <taxon>rosids</taxon>
        <taxon>fabids</taxon>
        <taxon>Malpighiales</taxon>
        <taxon>Euphorbiaceae</taxon>
        <taxon>Crotonoideae</taxon>
        <taxon>Manihoteae</taxon>
        <taxon>Manihot</taxon>
    </lineage>
</organism>
<dbReference type="SUPFAM" id="SSF53300">
    <property type="entry name" value="vWA-like"/>
    <property type="match status" value="1"/>
</dbReference>
<dbReference type="SMART" id="SM00327">
    <property type="entry name" value="VWA"/>
    <property type="match status" value="1"/>
</dbReference>
<comment type="caution">
    <text evidence="2">The sequence shown here is derived from an EMBL/GenBank/DDBJ whole genome shotgun (WGS) entry which is preliminary data.</text>
</comment>
<dbReference type="PANTHER" id="PTHR10579:SF129">
    <property type="entry name" value="OS01G0640200 PROTEIN"/>
    <property type="match status" value="1"/>
</dbReference>
<dbReference type="InterPro" id="IPR002035">
    <property type="entry name" value="VWF_A"/>
</dbReference>
<gene>
    <name evidence="2" type="ORF">MANES_08G074800v8</name>
</gene>